<keyword evidence="3" id="KW-1185">Reference proteome</keyword>
<dbReference type="Proteomes" id="UP001260072">
    <property type="component" value="Unassembled WGS sequence"/>
</dbReference>
<name>A0ABU1FLE8_9MICO</name>
<keyword evidence="1" id="KW-0812">Transmembrane</keyword>
<evidence type="ECO:0000313" key="2">
    <source>
        <dbReference type="EMBL" id="MDR5692575.1"/>
    </source>
</evidence>
<feature type="transmembrane region" description="Helical" evidence="1">
    <location>
        <begin position="207"/>
        <end position="240"/>
    </location>
</feature>
<protein>
    <submittedName>
        <fullName evidence="2">Uncharacterized protein</fullName>
    </submittedName>
</protein>
<gene>
    <name evidence="2" type="ORF">RH861_10935</name>
</gene>
<organism evidence="2 3">
    <name type="scientific">Agromyces indicus</name>
    <dbReference type="NCBI Taxonomy" id="758919"/>
    <lineage>
        <taxon>Bacteria</taxon>
        <taxon>Bacillati</taxon>
        <taxon>Actinomycetota</taxon>
        <taxon>Actinomycetes</taxon>
        <taxon>Micrococcales</taxon>
        <taxon>Microbacteriaceae</taxon>
        <taxon>Agromyces</taxon>
    </lineage>
</organism>
<accession>A0ABU1FLE8</accession>
<evidence type="ECO:0000313" key="3">
    <source>
        <dbReference type="Proteomes" id="UP001260072"/>
    </source>
</evidence>
<comment type="caution">
    <text evidence="2">The sequence shown here is derived from an EMBL/GenBank/DDBJ whole genome shotgun (WGS) entry which is preliminary data.</text>
</comment>
<dbReference type="RefSeq" id="WP_310520987.1">
    <property type="nucleotide sequence ID" value="NZ_BAABBS010000001.1"/>
</dbReference>
<dbReference type="EMBL" id="JAVKGS010000003">
    <property type="protein sequence ID" value="MDR5692575.1"/>
    <property type="molecule type" value="Genomic_DNA"/>
</dbReference>
<keyword evidence="1" id="KW-1133">Transmembrane helix</keyword>
<proteinExistence type="predicted"/>
<reference evidence="3" key="1">
    <citation type="submission" date="2023-07" db="EMBL/GenBank/DDBJ databases">
        <title>Description of three actinobacteria isolated from air of manufacturing shop in a pharmaceutical factory.</title>
        <authorList>
            <person name="Zhang D.-F."/>
        </authorList>
    </citation>
    <scope>NUCLEOTIDE SEQUENCE [LARGE SCALE GENOMIC DNA]</scope>
    <source>
        <strain evidence="3">CCTCC AB 2011122</strain>
    </source>
</reference>
<sequence>MDRSPAGREIRRIQGDAAGIEARGAEMETLGAEMRESAALLRSIVDGARGKGYSIEDLKDDVGDLHVDLGRAGERYEPSGRVLRHYGRTLGEVQPTIDDVVETCDELWARYTAARDAHADAAARPPAPDATPEQLSAGEEAVAGLRSDRERAYDAWLVEATRYDAPYDTWDAAYETALSGLEDANERGVSDSFWDDALPVIEAISTVLAVAGVVLAVLAIVVGAPLFLLLGAIVGIAALATTIWKVARGRGGAFDIAMAVIGIIPFGRLAKLGQLADGWSGAGRFLSGFGSDMVGLTALREVRAWRGFVDVMRGPVVNSAGNLTQSRGILQRMGAFADDMSALRYTGPSGWAARIAGGTSGSIAEGLSEAYARSGAAVTNRVDGALRGTVLDGVQHGGSGVDAALNVVDSIGKPLYGAYELGGQAFDALTDPVDRWSSELAAR</sequence>
<keyword evidence="1" id="KW-0472">Membrane</keyword>
<evidence type="ECO:0000256" key="1">
    <source>
        <dbReference type="SAM" id="Phobius"/>
    </source>
</evidence>